<comment type="caution">
    <text evidence="2">The sequence shown here is derived from an EMBL/GenBank/DDBJ whole genome shotgun (WGS) entry which is preliminary data.</text>
</comment>
<reference evidence="3" key="1">
    <citation type="submission" date="2016-08" db="EMBL/GenBank/DDBJ databases">
        <authorList>
            <person name="Tokovenko B."/>
            <person name="Kalinowski J."/>
        </authorList>
    </citation>
    <scope>NUCLEOTIDE SEQUENCE [LARGE SCALE GENOMIC DNA]</scope>
    <source>
        <strain evidence="3">UTMC102</strain>
    </source>
</reference>
<dbReference type="PANTHER" id="PTHR47129">
    <property type="entry name" value="QUINONE OXIDOREDUCTASE 2"/>
    <property type="match status" value="1"/>
</dbReference>
<proteinExistence type="predicted"/>
<evidence type="ECO:0000259" key="1">
    <source>
        <dbReference type="Pfam" id="PF13460"/>
    </source>
</evidence>
<dbReference type="Pfam" id="PF13460">
    <property type="entry name" value="NAD_binding_10"/>
    <property type="match status" value="1"/>
</dbReference>
<dbReference type="Proteomes" id="UP000189004">
    <property type="component" value="Unassembled WGS sequence"/>
</dbReference>
<accession>A0A1V3BYF2</accession>
<organism evidence="2 3">
    <name type="scientific">Nocardiopsis sinuspersici</name>
    <dbReference type="NCBI Taxonomy" id="501010"/>
    <lineage>
        <taxon>Bacteria</taxon>
        <taxon>Bacillati</taxon>
        <taxon>Actinomycetota</taxon>
        <taxon>Actinomycetes</taxon>
        <taxon>Streptosporangiales</taxon>
        <taxon>Nocardiopsidaceae</taxon>
        <taxon>Nocardiopsis</taxon>
    </lineage>
</organism>
<evidence type="ECO:0000313" key="2">
    <source>
        <dbReference type="EMBL" id="OOC53587.1"/>
    </source>
</evidence>
<dbReference type="CDD" id="cd05269">
    <property type="entry name" value="TMR_SDR_a"/>
    <property type="match status" value="1"/>
</dbReference>
<dbReference type="InterPro" id="IPR036291">
    <property type="entry name" value="NAD(P)-bd_dom_sf"/>
</dbReference>
<gene>
    <name evidence="2" type="ORF">NOSIN_07025</name>
</gene>
<dbReference type="OrthoDB" id="5510591at2"/>
<sequence>MNSVVVTGATGHLGRLVVEDLLAKGHPAERITATGRDTGGLTALAGRGVRTARADFGDPASLRDAFEGADTLLLVSGSEVGKRVHQHRNAIEAAGAAGVGHVVYTSAPKAADTTLVLAPEHKATEEVLTASGLAYTVLRNGWYNENFEQQLDQARETGSFVGSAGEGRVASASRQDLAEAASAVLRDPKAHAGAVHELSGDTAWTHAELAAVLGELLGREVLYRDLTTEEHVAALTAAGLDEGTARFVAALDANIRDGELSMTTGGLSRLIGRPTTPVAETLRALV</sequence>
<dbReference type="STRING" id="501010.NOSIN_07025"/>
<protein>
    <submittedName>
        <fullName evidence="2">NAD(P)-dependent oxidoreductase</fullName>
    </submittedName>
</protein>
<feature type="domain" description="NAD(P)-binding" evidence="1">
    <location>
        <begin position="8"/>
        <end position="188"/>
    </location>
</feature>
<dbReference type="Gene3D" id="3.40.50.720">
    <property type="entry name" value="NAD(P)-binding Rossmann-like Domain"/>
    <property type="match status" value="1"/>
</dbReference>
<dbReference type="PANTHER" id="PTHR47129:SF1">
    <property type="entry name" value="NMRA-LIKE DOMAIN-CONTAINING PROTEIN"/>
    <property type="match status" value="1"/>
</dbReference>
<dbReference type="SUPFAM" id="SSF51735">
    <property type="entry name" value="NAD(P)-binding Rossmann-fold domains"/>
    <property type="match status" value="1"/>
</dbReference>
<keyword evidence="3" id="KW-1185">Reference proteome</keyword>
<evidence type="ECO:0000313" key="3">
    <source>
        <dbReference type="Proteomes" id="UP000189004"/>
    </source>
</evidence>
<dbReference type="InterPro" id="IPR016040">
    <property type="entry name" value="NAD(P)-bd_dom"/>
</dbReference>
<dbReference type="Gene3D" id="3.90.25.10">
    <property type="entry name" value="UDP-galactose 4-epimerase, domain 1"/>
    <property type="match status" value="1"/>
</dbReference>
<dbReference type="InterPro" id="IPR052718">
    <property type="entry name" value="NmrA-type_oxidoreductase"/>
</dbReference>
<dbReference type="RefSeq" id="WP_077689973.1">
    <property type="nucleotide sequence ID" value="NZ_MCOK01000001.1"/>
</dbReference>
<dbReference type="AlphaFoldDB" id="A0A1V3BYF2"/>
<name>A0A1V3BYF2_9ACTN</name>
<dbReference type="EMBL" id="MCOK01000001">
    <property type="protein sequence ID" value="OOC53587.1"/>
    <property type="molecule type" value="Genomic_DNA"/>
</dbReference>